<dbReference type="AlphaFoldDB" id="A0A9P4JJ83"/>
<evidence type="ECO:0000259" key="3">
    <source>
        <dbReference type="Pfam" id="PF05199"/>
    </source>
</evidence>
<gene>
    <name evidence="4" type="ORF">GQ43DRAFT_444032</name>
</gene>
<evidence type="ECO:0000256" key="1">
    <source>
        <dbReference type="ARBA" id="ARBA00010790"/>
    </source>
</evidence>
<dbReference type="Gene3D" id="3.50.50.60">
    <property type="entry name" value="FAD/NAD(P)-binding domain"/>
    <property type="match status" value="1"/>
</dbReference>
<dbReference type="Pfam" id="PF05199">
    <property type="entry name" value="GMC_oxred_C"/>
    <property type="match status" value="1"/>
</dbReference>
<keyword evidence="5" id="KW-1185">Reference proteome</keyword>
<dbReference type="PIRSF" id="PIRSF000137">
    <property type="entry name" value="Alcohol_oxidase"/>
    <property type="match status" value="1"/>
</dbReference>
<comment type="caution">
    <text evidence="4">The sequence shown here is derived from an EMBL/GenBank/DDBJ whole genome shotgun (WGS) entry which is preliminary data.</text>
</comment>
<evidence type="ECO:0000313" key="4">
    <source>
        <dbReference type="EMBL" id="KAF2197697.1"/>
    </source>
</evidence>
<dbReference type="InterPro" id="IPR036188">
    <property type="entry name" value="FAD/NAD-bd_sf"/>
</dbReference>
<dbReference type="PANTHER" id="PTHR11552:SF210">
    <property type="entry name" value="GLUCOSE-METHANOL-CHOLINE OXIDOREDUCTASE N-TERMINAL DOMAIN-CONTAINING PROTEIN-RELATED"/>
    <property type="match status" value="1"/>
</dbReference>
<dbReference type="InterPro" id="IPR000172">
    <property type="entry name" value="GMC_OxRdtase_N"/>
</dbReference>
<reference evidence="4" key="1">
    <citation type="journal article" date="2020" name="Stud. Mycol.">
        <title>101 Dothideomycetes genomes: a test case for predicting lifestyles and emergence of pathogens.</title>
        <authorList>
            <person name="Haridas S."/>
            <person name="Albert R."/>
            <person name="Binder M."/>
            <person name="Bloem J."/>
            <person name="Labutti K."/>
            <person name="Salamov A."/>
            <person name="Andreopoulos B."/>
            <person name="Baker S."/>
            <person name="Barry K."/>
            <person name="Bills G."/>
            <person name="Bluhm B."/>
            <person name="Cannon C."/>
            <person name="Castanera R."/>
            <person name="Culley D."/>
            <person name="Daum C."/>
            <person name="Ezra D."/>
            <person name="Gonzalez J."/>
            <person name="Henrissat B."/>
            <person name="Kuo A."/>
            <person name="Liang C."/>
            <person name="Lipzen A."/>
            <person name="Lutzoni F."/>
            <person name="Magnuson J."/>
            <person name="Mondo S."/>
            <person name="Nolan M."/>
            <person name="Ohm R."/>
            <person name="Pangilinan J."/>
            <person name="Park H.-J."/>
            <person name="Ramirez L."/>
            <person name="Alfaro M."/>
            <person name="Sun H."/>
            <person name="Tritt A."/>
            <person name="Yoshinaga Y."/>
            <person name="Zwiers L.-H."/>
            <person name="Turgeon B."/>
            <person name="Goodwin S."/>
            <person name="Spatafora J."/>
            <person name="Crous P."/>
            <person name="Grigoriev I."/>
        </authorList>
    </citation>
    <scope>NUCLEOTIDE SEQUENCE</scope>
    <source>
        <strain evidence="4">ATCC 74209</strain>
    </source>
</reference>
<dbReference type="Gene3D" id="3.30.560.10">
    <property type="entry name" value="Glucose Oxidase, domain 3"/>
    <property type="match status" value="1"/>
</dbReference>
<feature type="domain" description="Glucose-methanol-choline oxidoreductase C-terminal" evidence="3">
    <location>
        <begin position="449"/>
        <end position="587"/>
    </location>
</feature>
<accession>A0A9P4JJ83</accession>
<dbReference type="SUPFAM" id="SSF51905">
    <property type="entry name" value="FAD/NAD(P)-binding domain"/>
    <property type="match status" value="1"/>
</dbReference>
<sequence>MASSDTYDFIIIGGGTAGLVLANRLSEDANTSVLVLEAGSDKDQDPRVTTPGLWRANAGTENDWAFLTTPQNALNGRMVSHMQGKMLGGSSSLNAQALIPPSRSDLDAWEAIGNPGWGWERMKLYLRRFFSLSQPDQGTHERYDLGWSKAVVGEHGPVKASFTDVQEEGILATAWIKTINNLGYPLTDNPFDGASTGPYNAASTVDAVTKARVSSSTAYYEPVKNRANINVLTSCCAENIILGQNADGEYLATGVTYVHEGDQKKVNATREVLLCAGVFQSPKLLELSGIGDPSILLQHDIQVKVSNPFVGTNLQDHILHSLSFETNSTFPTRDALLRREPEAIRAAMTAYKTARSGAFTSSAVTSFAYLPVDDFIRSSELREHFLSQLSETQPDHPLDSHRISLLKNLISTQKEGTAQYFPFAAQASLAGGSLQSGDFLTLVAALSHPLSTGTVHISSSNPSEPPVTDPKYLSHPLDIELQARHVRYLEKIAAAEPLASLLKPDGRRNDPRAFIGEDLDKAKEYLKLSGTTNYHSVGTCAMAPKESGGVVDSEFKVYGVGGLRVVDASVIPLVPQSNTQSLVYAIAEGAADVIRGRW</sequence>
<feature type="domain" description="Glucose-methanol-choline oxidoreductase N-terminal" evidence="2">
    <location>
        <begin position="7"/>
        <end position="318"/>
    </location>
</feature>
<protein>
    <submittedName>
        <fullName evidence="4">Glucose-methanol-choline oxidoreductase-like protein</fullName>
    </submittedName>
</protein>
<dbReference type="GO" id="GO:0016614">
    <property type="term" value="F:oxidoreductase activity, acting on CH-OH group of donors"/>
    <property type="evidence" value="ECO:0007669"/>
    <property type="project" value="InterPro"/>
</dbReference>
<organism evidence="4 5">
    <name type="scientific">Delitschia confertaspora ATCC 74209</name>
    <dbReference type="NCBI Taxonomy" id="1513339"/>
    <lineage>
        <taxon>Eukaryota</taxon>
        <taxon>Fungi</taxon>
        <taxon>Dikarya</taxon>
        <taxon>Ascomycota</taxon>
        <taxon>Pezizomycotina</taxon>
        <taxon>Dothideomycetes</taxon>
        <taxon>Pleosporomycetidae</taxon>
        <taxon>Pleosporales</taxon>
        <taxon>Delitschiaceae</taxon>
        <taxon>Delitschia</taxon>
    </lineage>
</organism>
<name>A0A9P4JJ83_9PLEO</name>
<comment type="similarity">
    <text evidence="1">Belongs to the GMC oxidoreductase family.</text>
</comment>
<dbReference type="SUPFAM" id="SSF54373">
    <property type="entry name" value="FAD-linked reductases, C-terminal domain"/>
    <property type="match status" value="1"/>
</dbReference>
<dbReference type="InterPro" id="IPR007867">
    <property type="entry name" value="GMC_OxRtase_C"/>
</dbReference>
<dbReference type="Proteomes" id="UP000799536">
    <property type="component" value="Unassembled WGS sequence"/>
</dbReference>
<dbReference type="GO" id="GO:0050660">
    <property type="term" value="F:flavin adenine dinucleotide binding"/>
    <property type="evidence" value="ECO:0007669"/>
    <property type="project" value="InterPro"/>
</dbReference>
<dbReference type="PANTHER" id="PTHR11552">
    <property type="entry name" value="GLUCOSE-METHANOL-CHOLINE GMC OXIDOREDUCTASE"/>
    <property type="match status" value="1"/>
</dbReference>
<proteinExistence type="inferred from homology"/>
<dbReference type="OrthoDB" id="269227at2759"/>
<evidence type="ECO:0000259" key="2">
    <source>
        <dbReference type="Pfam" id="PF00732"/>
    </source>
</evidence>
<evidence type="ECO:0000313" key="5">
    <source>
        <dbReference type="Proteomes" id="UP000799536"/>
    </source>
</evidence>
<dbReference type="InterPro" id="IPR012132">
    <property type="entry name" value="GMC_OxRdtase"/>
</dbReference>
<dbReference type="EMBL" id="ML994208">
    <property type="protein sequence ID" value="KAF2197697.1"/>
    <property type="molecule type" value="Genomic_DNA"/>
</dbReference>
<dbReference type="Pfam" id="PF00732">
    <property type="entry name" value="GMC_oxred_N"/>
    <property type="match status" value="1"/>
</dbReference>